<protein>
    <submittedName>
        <fullName evidence="1">Uncharacterized protein</fullName>
    </submittedName>
</protein>
<organism evidence="1 2">
    <name type="scientific">Cotesia glomerata</name>
    <name type="common">Lepidopteran parasitic wasp</name>
    <name type="synonym">Apanteles glomeratus</name>
    <dbReference type="NCBI Taxonomy" id="32391"/>
    <lineage>
        <taxon>Eukaryota</taxon>
        <taxon>Metazoa</taxon>
        <taxon>Ecdysozoa</taxon>
        <taxon>Arthropoda</taxon>
        <taxon>Hexapoda</taxon>
        <taxon>Insecta</taxon>
        <taxon>Pterygota</taxon>
        <taxon>Neoptera</taxon>
        <taxon>Endopterygota</taxon>
        <taxon>Hymenoptera</taxon>
        <taxon>Apocrita</taxon>
        <taxon>Ichneumonoidea</taxon>
        <taxon>Braconidae</taxon>
        <taxon>Microgastrinae</taxon>
        <taxon>Cotesia</taxon>
    </lineage>
</organism>
<reference evidence="1 2" key="1">
    <citation type="journal article" date="2021" name="J. Hered.">
        <title>A chromosome-level genome assembly of the parasitoid wasp, Cotesia glomerata (Hymenoptera: Braconidae).</title>
        <authorList>
            <person name="Pinto B.J."/>
            <person name="Weis J.J."/>
            <person name="Gamble T."/>
            <person name="Ode P.J."/>
            <person name="Paul R."/>
            <person name="Zaspel J.M."/>
        </authorList>
    </citation>
    <scope>NUCLEOTIDE SEQUENCE [LARGE SCALE GENOMIC DNA]</scope>
    <source>
        <strain evidence="1">CgM1</strain>
    </source>
</reference>
<dbReference type="EMBL" id="JAHXZJ010002237">
    <property type="protein sequence ID" value="KAH0545973.1"/>
    <property type="molecule type" value="Genomic_DNA"/>
</dbReference>
<dbReference type="Proteomes" id="UP000826195">
    <property type="component" value="Unassembled WGS sequence"/>
</dbReference>
<evidence type="ECO:0000313" key="2">
    <source>
        <dbReference type="Proteomes" id="UP000826195"/>
    </source>
</evidence>
<dbReference type="AlphaFoldDB" id="A0AAV7I992"/>
<proteinExistence type="predicted"/>
<evidence type="ECO:0000313" key="1">
    <source>
        <dbReference type="EMBL" id="KAH0545973.1"/>
    </source>
</evidence>
<keyword evidence="2" id="KW-1185">Reference proteome</keyword>
<name>A0AAV7I992_COTGL</name>
<sequence>MMNKTVLKINNKTTKMRMVYIKEQMTSRGKARGGVKEIRWGIPNHFDDCRSNNPQCLFWLQLVDKQFTLWMSLQLYQNNSRNKINKSDTTAISGGMRMMKLSSNQSFLTLTKAVC</sequence>
<gene>
    <name evidence="1" type="ORF">KQX54_005202</name>
</gene>
<comment type="caution">
    <text evidence="1">The sequence shown here is derived from an EMBL/GenBank/DDBJ whole genome shotgun (WGS) entry which is preliminary data.</text>
</comment>
<accession>A0AAV7I992</accession>